<organism evidence="2 3">
    <name type="scientific">Portunus trituberculatus</name>
    <name type="common">Swimming crab</name>
    <name type="synonym">Neptunus trituberculatus</name>
    <dbReference type="NCBI Taxonomy" id="210409"/>
    <lineage>
        <taxon>Eukaryota</taxon>
        <taxon>Metazoa</taxon>
        <taxon>Ecdysozoa</taxon>
        <taxon>Arthropoda</taxon>
        <taxon>Crustacea</taxon>
        <taxon>Multicrustacea</taxon>
        <taxon>Malacostraca</taxon>
        <taxon>Eumalacostraca</taxon>
        <taxon>Eucarida</taxon>
        <taxon>Decapoda</taxon>
        <taxon>Pleocyemata</taxon>
        <taxon>Brachyura</taxon>
        <taxon>Eubrachyura</taxon>
        <taxon>Portunoidea</taxon>
        <taxon>Portunidae</taxon>
        <taxon>Portuninae</taxon>
        <taxon>Portunus</taxon>
    </lineage>
</organism>
<name>A0A5B7DCS3_PORTR</name>
<dbReference type="Proteomes" id="UP000324222">
    <property type="component" value="Unassembled WGS sequence"/>
</dbReference>
<proteinExistence type="predicted"/>
<comment type="caution">
    <text evidence="2">The sequence shown here is derived from an EMBL/GenBank/DDBJ whole genome shotgun (WGS) entry which is preliminary data.</text>
</comment>
<keyword evidence="3" id="KW-1185">Reference proteome</keyword>
<evidence type="ECO:0000313" key="3">
    <source>
        <dbReference type="Proteomes" id="UP000324222"/>
    </source>
</evidence>
<dbReference type="EMBL" id="VSRR010000742">
    <property type="protein sequence ID" value="MPC19130.1"/>
    <property type="molecule type" value="Genomic_DNA"/>
</dbReference>
<dbReference type="AlphaFoldDB" id="A0A5B7DCS3"/>
<protein>
    <submittedName>
        <fullName evidence="2">Uncharacterized protein</fullName>
    </submittedName>
</protein>
<sequence>MHYPAVCDSVSSAIFPFITPSSTVPTSPALVHSELNSWCHGRRSANDAGQDGSLSGKVSAAEEERELEEEEERE</sequence>
<feature type="compositionally biased region" description="Acidic residues" evidence="1">
    <location>
        <begin position="61"/>
        <end position="74"/>
    </location>
</feature>
<accession>A0A5B7DCS3</accession>
<evidence type="ECO:0000256" key="1">
    <source>
        <dbReference type="SAM" id="MobiDB-lite"/>
    </source>
</evidence>
<feature type="region of interest" description="Disordered" evidence="1">
    <location>
        <begin position="41"/>
        <end position="74"/>
    </location>
</feature>
<gene>
    <name evidence="2" type="ORF">E2C01_012038</name>
</gene>
<reference evidence="2 3" key="1">
    <citation type="submission" date="2019-05" db="EMBL/GenBank/DDBJ databases">
        <title>Another draft genome of Portunus trituberculatus and its Hox gene families provides insights of decapod evolution.</title>
        <authorList>
            <person name="Jeong J.-H."/>
            <person name="Song I."/>
            <person name="Kim S."/>
            <person name="Choi T."/>
            <person name="Kim D."/>
            <person name="Ryu S."/>
            <person name="Kim W."/>
        </authorList>
    </citation>
    <scope>NUCLEOTIDE SEQUENCE [LARGE SCALE GENOMIC DNA]</scope>
    <source>
        <tissue evidence="2">Muscle</tissue>
    </source>
</reference>
<evidence type="ECO:0000313" key="2">
    <source>
        <dbReference type="EMBL" id="MPC19130.1"/>
    </source>
</evidence>